<feature type="compositionally biased region" description="Low complexity" evidence="2">
    <location>
        <begin position="96"/>
        <end position="111"/>
    </location>
</feature>
<comment type="caution">
    <text evidence="4">The sequence shown here is derived from an EMBL/GenBank/DDBJ whole genome shotgun (WGS) entry which is preliminary data.</text>
</comment>
<name>A0A1W0A174_9STRA</name>
<reference evidence="4 5" key="1">
    <citation type="journal article" date="2014" name="Genome Biol. Evol.">
        <title>The secreted proteins of Achlya hypogyna and Thraustotheca clavata identify the ancestral oomycete secretome and reveal gene acquisitions by horizontal gene transfer.</title>
        <authorList>
            <person name="Misner I."/>
            <person name="Blouin N."/>
            <person name="Leonard G."/>
            <person name="Richards T.A."/>
            <person name="Lane C.E."/>
        </authorList>
    </citation>
    <scope>NUCLEOTIDE SEQUENCE [LARGE SCALE GENOMIC DNA]</scope>
    <source>
        <strain evidence="4 5">ATCC 34112</strain>
    </source>
</reference>
<dbReference type="STRING" id="74557.A0A1W0A174"/>
<evidence type="ECO:0000259" key="3">
    <source>
        <dbReference type="PROSITE" id="PS50245"/>
    </source>
</evidence>
<sequence>MELGSRVLVVGGKQGVVRFMGTTEFAQGDWVGVELDAPEGKNDGEINGVRYFQCEPNYGLFAKKSQVRLARTSATPPTHTTGTTSRLQQMREKRGSSSSLASVASSTSVKKTSPRTAENGRPTLTRRTSSTVPSSPSRRQPAPAPLNMPPSPTGSTRSTRSALSMDEQDILEHAHDKIEHLLHDIELKNERIVQLQTELETQKQSYEVELAKVHSAKRDEAKSDEYDAKAEYDEKVRELRDEGIALAAKMRKDFEIKVTKLEKGWEDKEATWQAQKEKQTNEMNAMQNELVGLRSRVTQFTTTEQSRTEEMAQLQAKVSAAIRKADTLSATIADLNDTVEMLTLEKETLEMDKEIAEERIEDFEMEVEKLKLAVEIAGSGDDAAMHLDLNSSSVHEENAKLRIALKALHDRFSDEKLDLTKSLKDATRQVAELSRYREEVEEITVKMAKLSHENEELKEMLDVASAYESMVESLTDKNLQLGERVADLEASVASLEALKDMSEEMEHQHDLLEKDLRAELAKLYDKCHEQAETLKTTQASLDDKERTITRFRELAHRNREEMTGLREKLRKEAGELETMKDTTQAVMSQTLSLRQALTNARSSMVEAARAKISADIARIESTWLRSLLPSAIFVETDDRTLRIRLLLDRLYGKVDVVFDRIVKNLSGLTSEVLSNTLEKERLAYEWRFGIDLLQLRLAIQRQQHSLCTSTGSKFQALLARLDVPLTILLETNVDGVITALGEEGGLTAGSDEQPSPVDRLLASIKDWLTTFPPSEEKATALIPAAYTKLQARSLAYTISLHCGCLFLREDTGPLELRVALWNAALQIARRADIDLDNNSNESNDDDVLPVVGGETLLLLQAYSKESLELMSSASETQLLSFKERLNALYKSVSKGSLTDACVLKTFDEVARHTPQWELRAEQIRSDLASASSLMQSLEETTEICHTLHARVKELEKSESQSRIIVQKLEQDVARLSSDLAIETATTTKLTSQLQQERTQFDQMLTEQNKERSNLETSNRQLRKQMRRNSEMITPTKAPKDLVPSGVPPAQVQALEQALVEMHASMQRLRQEIALERLHQAVAPLPPVAPLTKLTTCLKDISSVESQILAQSSLPKLYSVGSSTPTDSAIAPLAKQVSALKEKIVQVATQEAWSNDIVSALKANEVEFSGRSVESVNGISPQRIGRLRFHDSGDCTRVVKVILSAAEMQLLSKALA</sequence>
<organism evidence="4 5">
    <name type="scientific">Thraustotheca clavata</name>
    <dbReference type="NCBI Taxonomy" id="74557"/>
    <lineage>
        <taxon>Eukaryota</taxon>
        <taxon>Sar</taxon>
        <taxon>Stramenopiles</taxon>
        <taxon>Oomycota</taxon>
        <taxon>Saprolegniomycetes</taxon>
        <taxon>Saprolegniales</taxon>
        <taxon>Achlyaceae</taxon>
        <taxon>Thraustotheca</taxon>
    </lineage>
</organism>
<dbReference type="SMART" id="SM01052">
    <property type="entry name" value="CAP_GLY"/>
    <property type="match status" value="1"/>
</dbReference>
<dbReference type="GO" id="GO:0016787">
    <property type="term" value="F:hydrolase activity"/>
    <property type="evidence" value="ECO:0007669"/>
    <property type="project" value="UniProtKB-KW"/>
</dbReference>
<feature type="coiled-coil region" evidence="1">
    <location>
        <begin position="178"/>
        <end position="205"/>
    </location>
</feature>
<protein>
    <submittedName>
        <fullName evidence="4">Glycoside hydrolase</fullName>
    </submittedName>
</protein>
<dbReference type="OrthoDB" id="10249065at2759"/>
<feature type="coiled-coil region" evidence="1">
    <location>
        <begin position="269"/>
        <end position="373"/>
    </location>
</feature>
<accession>A0A1W0A174</accession>
<dbReference type="InterPro" id="IPR000938">
    <property type="entry name" value="CAP-Gly_domain"/>
</dbReference>
<evidence type="ECO:0000256" key="2">
    <source>
        <dbReference type="SAM" id="MobiDB-lite"/>
    </source>
</evidence>
<gene>
    <name evidence="4" type="ORF">THRCLA_03774</name>
</gene>
<dbReference type="Pfam" id="PF01302">
    <property type="entry name" value="CAP_GLY"/>
    <property type="match status" value="1"/>
</dbReference>
<feature type="domain" description="CAP-Gly" evidence="3">
    <location>
        <begin position="21"/>
        <end position="63"/>
    </location>
</feature>
<keyword evidence="1" id="KW-0175">Coiled coil</keyword>
<feature type="compositionally biased region" description="Low complexity" evidence="2">
    <location>
        <begin position="121"/>
        <end position="141"/>
    </location>
</feature>
<dbReference type="PROSITE" id="PS50245">
    <property type="entry name" value="CAP_GLY_2"/>
    <property type="match status" value="1"/>
</dbReference>
<keyword evidence="4" id="KW-0378">Hydrolase</keyword>
<dbReference type="AlphaFoldDB" id="A0A1W0A174"/>
<feature type="region of interest" description="Disordered" evidence="2">
    <location>
        <begin position="68"/>
        <end position="163"/>
    </location>
</feature>
<dbReference type="EMBL" id="JNBS01000714">
    <property type="protein sequence ID" value="OQS03941.1"/>
    <property type="molecule type" value="Genomic_DNA"/>
</dbReference>
<dbReference type="SUPFAM" id="SSF74924">
    <property type="entry name" value="Cap-Gly domain"/>
    <property type="match status" value="1"/>
</dbReference>
<dbReference type="Proteomes" id="UP000243217">
    <property type="component" value="Unassembled WGS sequence"/>
</dbReference>
<keyword evidence="5" id="KW-1185">Reference proteome</keyword>
<evidence type="ECO:0000313" key="5">
    <source>
        <dbReference type="Proteomes" id="UP000243217"/>
    </source>
</evidence>
<feature type="coiled-coil region" evidence="1">
    <location>
        <begin position="423"/>
        <end position="522"/>
    </location>
</feature>
<evidence type="ECO:0000256" key="1">
    <source>
        <dbReference type="SAM" id="Coils"/>
    </source>
</evidence>
<dbReference type="PANTHER" id="PTHR18916">
    <property type="entry name" value="DYNACTIN 1-RELATED MICROTUBULE-BINDING"/>
    <property type="match status" value="1"/>
</dbReference>
<evidence type="ECO:0000313" key="4">
    <source>
        <dbReference type="EMBL" id="OQS03941.1"/>
    </source>
</evidence>
<feature type="compositionally biased region" description="Low complexity" evidence="2">
    <location>
        <begin position="70"/>
        <end position="86"/>
    </location>
</feature>
<feature type="coiled-coil region" evidence="1">
    <location>
        <begin position="965"/>
        <end position="1024"/>
    </location>
</feature>
<feature type="compositionally biased region" description="Pro residues" evidence="2">
    <location>
        <begin position="142"/>
        <end position="152"/>
    </location>
</feature>
<dbReference type="InterPro" id="IPR036859">
    <property type="entry name" value="CAP-Gly_dom_sf"/>
</dbReference>
<dbReference type="Gene3D" id="2.30.30.190">
    <property type="entry name" value="CAP Gly-rich-like domain"/>
    <property type="match status" value="1"/>
</dbReference>
<proteinExistence type="predicted"/>